<dbReference type="AlphaFoldDB" id="A0A2B4SET1"/>
<keyword evidence="3" id="KW-1185">Reference proteome</keyword>
<name>A0A2B4SET1_STYPI</name>
<keyword evidence="1" id="KW-0732">Signal</keyword>
<proteinExistence type="predicted"/>
<evidence type="ECO:0000256" key="1">
    <source>
        <dbReference type="SAM" id="SignalP"/>
    </source>
</evidence>
<reference evidence="3" key="1">
    <citation type="journal article" date="2017" name="bioRxiv">
        <title>Comparative analysis of the genomes of Stylophora pistillata and Acropora digitifera provides evidence for extensive differences between species of corals.</title>
        <authorList>
            <person name="Voolstra C.R."/>
            <person name="Li Y."/>
            <person name="Liew Y.J."/>
            <person name="Baumgarten S."/>
            <person name="Zoccola D."/>
            <person name="Flot J.-F."/>
            <person name="Tambutte S."/>
            <person name="Allemand D."/>
            <person name="Aranda M."/>
        </authorList>
    </citation>
    <scope>NUCLEOTIDE SEQUENCE [LARGE SCALE GENOMIC DNA]</scope>
</reference>
<evidence type="ECO:0000313" key="2">
    <source>
        <dbReference type="EMBL" id="PFX27042.1"/>
    </source>
</evidence>
<feature type="signal peptide" evidence="1">
    <location>
        <begin position="1"/>
        <end position="25"/>
    </location>
</feature>
<gene>
    <name evidence="2" type="ORF">AWC38_SpisGene8274</name>
</gene>
<organism evidence="2 3">
    <name type="scientific">Stylophora pistillata</name>
    <name type="common">Smooth cauliflower coral</name>
    <dbReference type="NCBI Taxonomy" id="50429"/>
    <lineage>
        <taxon>Eukaryota</taxon>
        <taxon>Metazoa</taxon>
        <taxon>Cnidaria</taxon>
        <taxon>Anthozoa</taxon>
        <taxon>Hexacorallia</taxon>
        <taxon>Scleractinia</taxon>
        <taxon>Astrocoeniina</taxon>
        <taxon>Pocilloporidae</taxon>
        <taxon>Stylophora</taxon>
    </lineage>
</organism>
<dbReference type="Proteomes" id="UP000225706">
    <property type="component" value="Unassembled WGS sequence"/>
</dbReference>
<feature type="chain" id="PRO_5013310208" evidence="1">
    <location>
        <begin position="26"/>
        <end position="82"/>
    </location>
</feature>
<comment type="caution">
    <text evidence="2">The sequence shown here is derived from an EMBL/GenBank/DDBJ whole genome shotgun (WGS) entry which is preliminary data.</text>
</comment>
<sequence length="82" mass="9060">MTAKLIASILFLILILEIFPNRSAAIGSGPNESCKSGSPVCKQKILKAHLEDKKSFQEDVFGRNKRRICDIALRMGCGQSEH</sequence>
<dbReference type="EMBL" id="LSMT01000112">
    <property type="protein sequence ID" value="PFX27042.1"/>
    <property type="molecule type" value="Genomic_DNA"/>
</dbReference>
<accession>A0A2B4SET1</accession>
<evidence type="ECO:0000313" key="3">
    <source>
        <dbReference type="Proteomes" id="UP000225706"/>
    </source>
</evidence>
<protein>
    <submittedName>
        <fullName evidence="2">Uncharacterized protein</fullName>
    </submittedName>
</protein>